<proteinExistence type="predicted"/>
<dbReference type="GO" id="GO:0005615">
    <property type="term" value="C:extracellular space"/>
    <property type="evidence" value="ECO:0007669"/>
    <property type="project" value="TreeGrafter"/>
</dbReference>
<dbReference type="InterPro" id="IPR036249">
    <property type="entry name" value="Thioredoxin-like_sf"/>
</dbReference>
<reference evidence="3" key="1">
    <citation type="submission" date="2025-08" db="UniProtKB">
        <authorList>
            <consortium name="Ensembl"/>
        </authorList>
    </citation>
    <scope>IDENTIFICATION</scope>
</reference>
<dbReference type="FunFam" id="3.40.30.10:FF:000073">
    <property type="entry name" value="Sulfhydryl oxidase"/>
    <property type="match status" value="1"/>
</dbReference>
<organism evidence="3 4">
    <name type="scientific">Strix occidentalis caurina</name>
    <name type="common">northern spotted owl</name>
    <dbReference type="NCBI Taxonomy" id="311401"/>
    <lineage>
        <taxon>Eukaryota</taxon>
        <taxon>Metazoa</taxon>
        <taxon>Chordata</taxon>
        <taxon>Craniata</taxon>
        <taxon>Vertebrata</taxon>
        <taxon>Euteleostomi</taxon>
        <taxon>Archelosauria</taxon>
        <taxon>Archosauria</taxon>
        <taxon>Dinosauria</taxon>
        <taxon>Saurischia</taxon>
        <taxon>Theropoda</taxon>
        <taxon>Coelurosauria</taxon>
        <taxon>Aves</taxon>
        <taxon>Neognathae</taxon>
        <taxon>Neoaves</taxon>
        <taxon>Telluraves</taxon>
        <taxon>Strigiformes</taxon>
        <taxon>Strigidae</taxon>
        <taxon>Strix</taxon>
    </lineage>
</organism>
<feature type="domain" description="Thioredoxin" evidence="2">
    <location>
        <begin position="10"/>
        <end position="134"/>
    </location>
</feature>
<reference evidence="3" key="2">
    <citation type="submission" date="2025-09" db="UniProtKB">
        <authorList>
            <consortium name="Ensembl"/>
        </authorList>
    </citation>
    <scope>IDENTIFICATION</scope>
</reference>
<feature type="chain" id="PRO_5034116796" evidence="1">
    <location>
        <begin position="30"/>
        <end position="134"/>
    </location>
</feature>
<dbReference type="Gene3D" id="3.40.30.10">
    <property type="entry name" value="Glutaredoxin"/>
    <property type="match status" value="1"/>
</dbReference>
<dbReference type="GO" id="GO:0016971">
    <property type="term" value="F:flavin-dependent sulfhydryl oxidase activity"/>
    <property type="evidence" value="ECO:0007669"/>
    <property type="project" value="InterPro"/>
</dbReference>
<evidence type="ECO:0000313" key="4">
    <source>
        <dbReference type="Proteomes" id="UP000694551"/>
    </source>
</evidence>
<keyword evidence="4" id="KW-1185">Reference proteome</keyword>
<dbReference type="Proteomes" id="UP000694551">
    <property type="component" value="Unplaced"/>
</dbReference>
<dbReference type="InterPro" id="IPR013766">
    <property type="entry name" value="Thioredoxin_domain"/>
</dbReference>
<dbReference type="InterPro" id="IPR039798">
    <property type="entry name" value="Sulfhydryl_oxidase"/>
</dbReference>
<evidence type="ECO:0000313" key="3">
    <source>
        <dbReference type="Ensembl" id="ENSSOCP00000003854.1"/>
    </source>
</evidence>
<name>A0A8D0KRQ7_STROC</name>
<evidence type="ECO:0000259" key="2">
    <source>
        <dbReference type="PROSITE" id="PS51352"/>
    </source>
</evidence>
<feature type="signal peptide" evidence="1">
    <location>
        <begin position="1"/>
        <end position="29"/>
    </location>
</feature>
<dbReference type="SUPFAM" id="SSF52833">
    <property type="entry name" value="Thioredoxin-like"/>
    <property type="match status" value="1"/>
</dbReference>
<dbReference type="PANTHER" id="PTHR22897">
    <property type="entry name" value="QUIESCIN Q6-RELATED SULFHYDRYL OXIDASE"/>
    <property type="match status" value="1"/>
</dbReference>
<dbReference type="Pfam" id="PF00085">
    <property type="entry name" value="Thioredoxin"/>
    <property type="match status" value="1"/>
</dbReference>
<sequence>YSTSPHKISQALTSLVLLFSLDSPPEENAAQNTADPLTVLTAGSVRRALLNSSAAWVVQFYSSSCGHCIAFAPTWRALAGDVKDWESAIRVGVLDCGEEENYETCKEYGIHYYPTFRLDFFFAFGEKAAGLIKD</sequence>
<protein>
    <submittedName>
        <fullName evidence="3">Quiescin sulfhydryl oxidase 2</fullName>
    </submittedName>
</protein>
<dbReference type="PANTHER" id="PTHR22897:SF7">
    <property type="entry name" value="SULFHYDRYL OXIDASE 2"/>
    <property type="match status" value="1"/>
</dbReference>
<dbReference type="CDD" id="cd02992">
    <property type="entry name" value="PDI_a_QSOX"/>
    <property type="match status" value="1"/>
</dbReference>
<dbReference type="Ensembl" id="ENSSOCT00000003947.1">
    <property type="protein sequence ID" value="ENSSOCP00000003854.1"/>
    <property type="gene ID" value="ENSSOCG00000002928.1"/>
</dbReference>
<keyword evidence="1" id="KW-0732">Signal</keyword>
<dbReference type="AlphaFoldDB" id="A0A8D0KRQ7"/>
<dbReference type="GO" id="GO:0006457">
    <property type="term" value="P:protein folding"/>
    <property type="evidence" value="ECO:0007669"/>
    <property type="project" value="TreeGrafter"/>
</dbReference>
<dbReference type="PROSITE" id="PS51352">
    <property type="entry name" value="THIOREDOXIN_2"/>
    <property type="match status" value="1"/>
</dbReference>
<evidence type="ECO:0000256" key="1">
    <source>
        <dbReference type="SAM" id="SignalP"/>
    </source>
</evidence>
<dbReference type="GO" id="GO:0000139">
    <property type="term" value="C:Golgi membrane"/>
    <property type="evidence" value="ECO:0007669"/>
    <property type="project" value="TreeGrafter"/>
</dbReference>
<dbReference type="GO" id="GO:0003756">
    <property type="term" value="F:protein disulfide isomerase activity"/>
    <property type="evidence" value="ECO:0007669"/>
    <property type="project" value="TreeGrafter"/>
</dbReference>
<accession>A0A8D0KRQ7</accession>